<dbReference type="AlphaFoldDB" id="C5BDR6"/>
<gene>
    <name evidence="1" type="ordered locus">NT01EI_1426</name>
</gene>
<name>C5BDR6_EDWI9</name>
<reference evidence="2" key="1">
    <citation type="submission" date="2009-03" db="EMBL/GenBank/DDBJ databases">
        <title>Complete genome sequence of Edwardsiella ictaluri 93-146.</title>
        <authorList>
            <person name="Williams M.L."/>
            <person name="Gillaspy A.F."/>
            <person name="Dyer D.W."/>
            <person name="Thune R.L."/>
            <person name="Waldbieser G.C."/>
            <person name="Schuster S.C."/>
            <person name="Gipson J."/>
            <person name="Zaitshik J."/>
            <person name="Landry C."/>
            <person name="Lawrence M.L."/>
        </authorList>
    </citation>
    <scope>NUCLEOTIDE SEQUENCE [LARGE SCALE GENOMIC DNA]</scope>
    <source>
        <strain evidence="2">93-146</strain>
    </source>
</reference>
<dbReference type="KEGG" id="eic:NT01EI_1426"/>
<proteinExistence type="predicted"/>
<evidence type="ECO:0000313" key="2">
    <source>
        <dbReference type="Proteomes" id="UP000001485"/>
    </source>
</evidence>
<dbReference type="Proteomes" id="UP000001485">
    <property type="component" value="Chromosome"/>
</dbReference>
<sequence length="41" mass="4716">MPYPYVNRLPETIALIGDVVEAICRGFTLFRFKRADVSPCR</sequence>
<dbReference type="EMBL" id="CP001600">
    <property type="protein sequence ID" value="ACR68614.1"/>
    <property type="molecule type" value="Genomic_DNA"/>
</dbReference>
<reference evidence="1 2" key="2">
    <citation type="journal article" date="2012" name="J. Bacteriol.">
        <title>Genome Sequence of Edwardsiella ictaluri 93-146, a Strain Associated with a Natural Channel Catfish Outbreak of Enteric Septicemia of Catfish.</title>
        <authorList>
            <person name="Williams M.L."/>
            <person name="Gillaspy A.F."/>
            <person name="Dyer D.W."/>
            <person name="Thune R.L."/>
            <person name="Waldbieser G.C."/>
            <person name="Schuster S.C."/>
            <person name="Gipson J."/>
            <person name="Zaitshik J."/>
            <person name="Landry C."/>
            <person name="Banes M.M."/>
            <person name="Lawrence M.L."/>
        </authorList>
    </citation>
    <scope>NUCLEOTIDE SEQUENCE [LARGE SCALE GENOMIC DNA]</scope>
    <source>
        <strain evidence="1 2">93-146</strain>
    </source>
</reference>
<organism evidence="1 2">
    <name type="scientific">Edwardsiella ictaluri (strain 93-146)</name>
    <dbReference type="NCBI Taxonomy" id="634503"/>
    <lineage>
        <taxon>Bacteria</taxon>
        <taxon>Pseudomonadati</taxon>
        <taxon>Pseudomonadota</taxon>
        <taxon>Gammaproteobacteria</taxon>
        <taxon>Enterobacterales</taxon>
        <taxon>Hafniaceae</taxon>
        <taxon>Edwardsiella</taxon>
    </lineage>
</organism>
<protein>
    <submittedName>
        <fullName evidence="1">Uncharacterized protein</fullName>
    </submittedName>
</protein>
<accession>C5BDR6</accession>
<dbReference type="HOGENOM" id="CLU_3269244_0_0_6"/>
<evidence type="ECO:0000313" key="1">
    <source>
        <dbReference type="EMBL" id="ACR68614.1"/>
    </source>
</evidence>